<dbReference type="GeneID" id="106014106"/>
<evidence type="ECO:0000256" key="1">
    <source>
        <dbReference type="ARBA" id="ARBA00022536"/>
    </source>
</evidence>
<dbReference type="Pfam" id="PF00008">
    <property type="entry name" value="EGF"/>
    <property type="match status" value="1"/>
</dbReference>
<keyword evidence="1 5" id="KW-0245">EGF-like domain</keyword>
<keyword evidence="8" id="KW-1185">Reference proteome</keyword>
<protein>
    <submittedName>
        <fullName evidence="9">Neurogenic locus Notch protein</fullName>
    </submittedName>
</protein>
<feature type="disulfide bond" evidence="5">
    <location>
        <begin position="53"/>
        <end position="62"/>
    </location>
</feature>
<keyword evidence="2 6" id="KW-0732">Signal</keyword>
<reference evidence="9" key="1">
    <citation type="submission" date="2025-08" db="UniProtKB">
        <authorList>
            <consortium name="RefSeq"/>
        </authorList>
    </citation>
    <scope>IDENTIFICATION</scope>
</reference>
<evidence type="ECO:0000256" key="6">
    <source>
        <dbReference type="SAM" id="SignalP"/>
    </source>
</evidence>
<dbReference type="PROSITE" id="PS01186">
    <property type="entry name" value="EGF_2"/>
    <property type="match status" value="2"/>
</dbReference>
<feature type="domain" description="EGF-like" evidence="7">
    <location>
        <begin position="25"/>
        <end position="63"/>
    </location>
</feature>
<dbReference type="PROSITE" id="PS00022">
    <property type="entry name" value="EGF_1"/>
    <property type="match status" value="3"/>
</dbReference>
<evidence type="ECO:0000256" key="2">
    <source>
        <dbReference type="ARBA" id="ARBA00022729"/>
    </source>
</evidence>
<feature type="disulfide bond" evidence="5">
    <location>
        <begin position="118"/>
        <end position="135"/>
    </location>
</feature>
<dbReference type="PANTHER" id="PTHR24049:SF22">
    <property type="entry name" value="DROSOPHILA CRUMBS HOMOLOG"/>
    <property type="match status" value="1"/>
</dbReference>
<dbReference type="Proteomes" id="UP000694888">
    <property type="component" value="Unplaced"/>
</dbReference>
<evidence type="ECO:0000256" key="4">
    <source>
        <dbReference type="ARBA" id="ARBA00023157"/>
    </source>
</evidence>
<sequence>MRSHVKFLVVFLGILSLGTLPLAKGFPSCSPNPCKHGMPCKTTADGSRSYCDCGDRYMGEYCTEDNPCWNDYCLNEATCEVVIKDNGEAKAECTCPIGFEGLICEIIDERSACYRNPCQNGGKCIIGNSLDQYTCECMTGYRGKHC</sequence>
<evidence type="ECO:0000313" key="8">
    <source>
        <dbReference type="Proteomes" id="UP000694888"/>
    </source>
</evidence>
<evidence type="ECO:0000313" key="9">
    <source>
        <dbReference type="RefSeq" id="XP_012946608.1"/>
    </source>
</evidence>
<feature type="non-terminal residue" evidence="9">
    <location>
        <position position="146"/>
    </location>
</feature>
<dbReference type="PROSITE" id="PS50026">
    <property type="entry name" value="EGF_3"/>
    <property type="match status" value="3"/>
</dbReference>
<dbReference type="InterPro" id="IPR051022">
    <property type="entry name" value="Notch_Cell-Fate_Det"/>
</dbReference>
<dbReference type="InterPro" id="IPR000742">
    <property type="entry name" value="EGF"/>
</dbReference>
<feature type="signal peptide" evidence="6">
    <location>
        <begin position="1"/>
        <end position="25"/>
    </location>
</feature>
<dbReference type="RefSeq" id="XP_012946608.1">
    <property type="nucleotide sequence ID" value="XM_013091154.2"/>
</dbReference>
<feature type="chain" id="PRO_5046727986" evidence="6">
    <location>
        <begin position="26"/>
        <end position="146"/>
    </location>
</feature>
<dbReference type="PANTHER" id="PTHR24049">
    <property type="entry name" value="CRUMBS FAMILY MEMBER"/>
    <property type="match status" value="1"/>
</dbReference>
<feature type="domain" description="EGF-like" evidence="7">
    <location>
        <begin position="109"/>
        <end position="146"/>
    </location>
</feature>
<evidence type="ECO:0000259" key="7">
    <source>
        <dbReference type="PROSITE" id="PS50026"/>
    </source>
</evidence>
<evidence type="ECO:0000256" key="3">
    <source>
        <dbReference type="ARBA" id="ARBA00022737"/>
    </source>
</evidence>
<dbReference type="CDD" id="cd00054">
    <property type="entry name" value="EGF_CA"/>
    <property type="match status" value="1"/>
</dbReference>
<comment type="caution">
    <text evidence="5">Lacks conserved residue(s) required for the propagation of feature annotation.</text>
</comment>
<feature type="disulfide bond" evidence="5">
    <location>
        <begin position="95"/>
        <end position="104"/>
    </location>
</feature>
<feature type="domain" description="EGF-like" evidence="7">
    <location>
        <begin position="64"/>
        <end position="105"/>
    </location>
</feature>
<feature type="disulfide bond" evidence="5">
    <location>
        <begin position="137"/>
        <end position="146"/>
    </location>
</feature>
<feature type="disulfide bond" evidence="5">
    <location>
        <begin position="34"/>
        <end position="51"/>
    </location>
</feature>
<keyword evidence="4 5" id="KW-1015">Disulfide bond</keyword>
<dbReference type="SMART" id="SM00181">
    <property type="entry name" value="EGF"/>
    <property type="match status" value="3"/>
</dbReference>
<dbReference type="SUPFAM" id="SSF57196">
    <property type="entry name" value="EGF/Laminin"/>
    <property type="match status" value="3"/>
</dbReference>
<gene>
    <name evidence="9" type="primary">LOC106014106</name>
</gene>
<evidence type="ECO:0000256" key="5">
    <source>
        <dbReference type="PROSITE-ProRule" id="PRU00076"/>
    </source>
</evidence>
<organism evidence="8 9">
    <name type="scientific">Aplysia californica</name>
    <name type="common">California sea hare</name>
    <dbReference type="NCBI Taxonomy" id="6500"/>
    <lineage>
        <taxon>Eukaryota</taxon>
        <taxon>Metazoa</taxon>
        <taxon>Spiralia</taxon>
        <taxon>Lophotrochozoa</taxon>
        <taxon>Mollusca</taxon>
        <taxon>Gastropoda</taxon>
        <taxon>Heterobranchia</taxon>
        <taxon>Euthyneura</taxon>
        <taxon>Tectipleura</taxon>
        <taxon>Aplysiida</taxon>
        <taxon>Aplysioidea</taxon>
        <taxon>Aplysiidae</taxon>
        <taxon>Aplysia</taxon>
    </lineage>
</organism>
<keyword evidence="3" id="KW-0677">Repeat</keyword>
<dbReference type="Gene3D" id="2.10.25.10">
    <property type="entry name" value="Laminin"/>
    <property type="match status" value="3"/>
</dbReference>
<name>A0ABM1AFE6_APLCA</name>
<proteinExistence type="predicted"/>
<accession>A0ABM1AFE6</accession>